<protein>
    <recommendedName>
        <fullName evidence="3">CoA transferase</fullName>
    </recommendedName>
</protein>
<sequence length="405" mass="42597">MTERTGPLNGIRVLDVSWVGVGCIASWLLAELGAEVIKIEPVDGSDNLRSLAPMVEGVGVNHLVFDRHKKSLPVDLRSEAGREIYLAVARTSDAVIEGMRTGVADRLGIGAQALKSVNPALTYVTLPGYGSGGPLSSTAGHDVNYDARAGLLSLIWPGPIGPPPVQAADYFGASLAALAVVTGVLQASRTGRGAIGESSLFDGAMFSMVIPHAQALMLKRDVSPENHMLIGAWACYGTYECADGKHLAVGALEPHFWKRFCELAGIDDEGAQYDKSRQDVLRARVAAVLRTRTRDDWVDHFGSEDVCAAPVLSIEEAVASPHVRARGSVTSVQHPSGAVLEAPSGPLRFAQSESALESAPARVPTLGEGAEELLKEAGYTTEQVAQLVADGVVCVAGHAAHGENE</sequence>
<dbReference type="Gene3D" id="3.40.50.10540">
    <property type="entry name" value="Crotonobetainyl-coa:carnitine coa-transferase, domain 1"/>
    <property type="match status" value="2"/>
</dbReference>
<dbReference type="InterPro" id="IPR044855">
    <property type="entry name" value="CoA-Trfase_III_dom3_sf"/>
</dbReference>
<proteinExistence type="predicted"/>
<keyword evidence="2" id="KW-1185">Reference proteome</keyword>
<dbReference type="PANTHER" id="PTHR48228:SF5">
    <property type="entry name" value="ALPHA-METHYLACYL-COA RACEMASE"/>
    <property type="match status" value="1"/>
</dbReference>
<dbReference type="InterPro" id="IPR003673">
    <property type="entry name" value="CoA-Trfase_fam_III"/>
</dbReference>
<organism evidence="1 2">
    <name type="scientific">Mycobacterium saskatchewanense</name>
    <dbReference type="NCBI Taxonomy" id="220927"/>
    <lineage>
        <taxon>Bacteria</taxon>
        <taxon>Bacillati</taxon>
        <taxon>Actinomycetota</taxon>
        <taxon>Actinomycetes</taxon>
        <taxon>Mycobacteriales</taxon>
        <taxon>Mycobacteriaceae</taxon>
        <taxon>Mycobacterium</taxon>
        <taxon>Mycobacterium simiae complex</taxon>
    </lineage>
</organism>
<dbReference type="InterPro" id="IPR023606">
    <property type="entry name" value="CoA-Trfase_III_dom_1_sf"/>
</dbReference>
<dbReference type="SUPFAM" id="SSF89796">
    <property type="entry name" value="CoA-transferase family III (CaiB/BaiF)"/>
    <property type="match status" value="1"/>
</dbReference>
<dbReference type="EMBL" id="LQPR01000021">
    <property type="protein sequence ID" value="ORW72889.1"/>
    <property type="molecule type" value="Genomic_DNA"/>
</dbReference>
<dbReference type="Gene3D" id="3.30.1540.10">
    <property type="entry name" value="formyl-coa transferase, domain 3"/>
    <property type="match status" value="1"/>
</dbReference>
<accession>A0AAJ3TXP2</accession>
<evidence type="ECO:0000313" key="2">
    <source>
        <dbReference type="Proteomes" id="UP000193387"/>
    </source>
</evidence>
<dbReference type="RefSeq" id="WP_085254892.1">
    <property type="nucleotide sequence ID" value="NZ_AP022573.1"/>
</dbReference>
<dbReference type="InterPro" id="IPR050509">
    <property type="entry name" value="CoA-transferase_III"/>
</dbReference>
<dbReference type="PANTHER" id="PTHR48228">
    <property type="entry name" value="SUCCINYL-COA--D-CITRAMALATE COA-TRANSFERASE"/>
    <property type="match status" value="1"/>
</dbReference>
<comment type="caution">
    <text evidence="1">The sequence shown here is derived from an EMBL/GenBank/DDBJ whole genome shotgun (WGS) entry which is preliminary data.</text>
</comment>
<dbReference type="Proteomes" id="UP000193387">
    <property type="component" value="Unassembled WGS sequence"/>
</dbReference>
<gene>
    <name evidence="1" type="ORF">AWC23_08510</name>
</gene>
<evidence type="ECO:0008006" key="3">
    <source>
        <dbReference type="Google" id="ProtNLM"/>
    </source>
</evidence>
<dbReference type="AlphaFoldDB" id="A0AAJ3TXP2"/>
<dbReference type="Pfam" id="PF02515">
    <property type="entry name" value="CoA_transf_3"/>
    <property type="match status" value="1"/>
</dbReference>
<reference evidence="1 2" key="1">
    <citation type="submission" date="2016-01" db="EMBL/GenBank/DDBJ databases">
        <title>The new phylogeny of the genus Mycobacterium.</title>
        <authorList>
            <person name="Tarcisio F."/>
            <person name="Conor M."/>
            <person name="Antonella G."/>
            <person name="Elisabetta G."/>
            <person name="Giulia F.S."/>
            <person name="Sara T."/>
            <person name="Anna F."/>
            <person name="Clotilde B."/>
            <person name="Roberto B."/>
            <person name="Veronica D.S."/>
            <person name="Fabio R."/>
            <person name="Monica P."/>
            <person name="Olivier J."/>
            <person name="Enrico T."/>
            <person name="Nicola S."/>
        </authorList>
    </citation>
    <scope>NUCLEOTIDE SEQUENCE [LARGE SCALE GENOMIC DNA]</scope>
    <source>
        <strain evidence="1 2">DSM 44616</strain>
    </source>
</reference>
<name>A0AAJ3TXP2_9MYCO</name>
<dbReference type="GO" id="GO:0003824">
    <property type="term" value="F:catalytic activity"/>
    <property type="evidence" value="ECO:0007669"/>
    <property type="project" value="InterPro"/>
</dbReference>
<evidence type="ECO:0000313" key="1">
    <source>
        <dbReference type="EMBL" id="ORW72889.1"/>
    </source>
</evidence>